<gene>
    <name evidence="3" type="ORF">CSUB_C0930</name>
    <name evidence="2" type="ORF">HGMM_F17C01C28</name>
</gene>
<evidence type="ECO:0000259" key="1">
    <source>
        <dbReference type="Pfam" id="PF26345"/>
    </source>
</evidence>
<name>E6N6T0_CALS0</name>
<organism evidence="2 4">
    <name type="scientific">Caldiarchaeum subterraneum</name>
    <dbReference type="NCBI Taxonomy" id="311458"/>
    <lineage>
        <taxon>Archaea</taxon>
        <taxon>Nitrososphaerota</taxon>
        <taxon>Candidatus Caldarchaeales</taxon>
        <taxon>Candidatus Caldarchaeaceae</taxon>
        <taxon>Candidatus Caldarchaeum</taxon>
    </lineage>
</organism>
<dbReference type="Pfam" id="PF26345">
    <property type="entry name" value="ScoMcrA_N"/>
    <property type="match status" value="1"/>
</dbReference>
<dbReference type="BioCyc" id="CCAL311458:G131R-940-MONOMER"/>
<dbReference type="EMBL" id="BA000048">
    <property type="protein sequence ID" value="BAJ50785.1"/>
    <property type="molecule type" value="Genomic_DNA"/>
</dbReference>
<evidence type="ECO:0000313" key="4">
    <source>
        <dbReference type="Proteomes" id="UP000008120"/>
    </source>
</evidence>
<dbReference type="InterPro" id="IPR058807">
    <property type="entry name" value="ScoMcrA_N"/>
</dbReference>
<reference evidence="2 4" key="1">
    <citation type="journal article" date="2005" name="Environ. Microbiol.">
        <title>Genetic and functional properties of uncultivated thermophilic crenarchaeotes from a subsurface gold mine as revealed by analysis of genome fragments.</title>
        <authorList>
            <person name="Nunoura T."/>
            <person name="Hirayama H."/>
            <person name="Takami H."/>
            <person name="Oida H."/>
            <person name="Nishi S."/>
            <person name="Shimamura S."/>
            <person name="Suzuki Y."/>
            <person name="Inagaki F."/>
            <person name="Takai K."/>
            <person name="Nealson K.H."/>
            <person name="Horikoshi K."/>
        </authorList>
    </citation>
    <scope>NUCLEOTIDE SEQUENCE [LARGE SCALE GENOMIC DNA]</scope>
</reference>
<sequence>MIPKNIKREHVIKAIEEIEKAGIREGRTSKKFLLEHNGKYYPPKYIISLANKYANGIELDSSEFSGGNETNSFLSALGFKIVKKQFMWEFTSKPLKEKRKQIHLKAKHDERCPKCKEAVGKLLGKIYGKVEQDFKFKVGTHPEEFKNTPYFEKLVEIYEALQNHRGFKEFVKAKTLPPCDFFVPNPGFIVEFDESQHFTPLREMTLDLYPELELGFDKRRWLTLCEQIKARDNNPPYRDEQRAWYDTLRDFLPAIKDLKPTVRLFAKDFVWCNLNPDNPADIERFEGILRGESKSWKIEVKEDPNSFLARIIIDGKWSGISKDAKRLLENVYEKFQKGKRVKFLITCGGFIQFDWPKSVSPQGIGDNKNPNRKALNMLVEEAKKCAKNVLSNELKEKLREVTDYITLGADSYLNKDNLTKPHIELVLLVDLKTGEISHWTGKSYPTSMQQEGLVRISEELLETHFVKLPEVGRVMLLGCHDLKMFDPRHYKRLNLSKWRKNTIKQMHKIAKSEEPILVLHHPHTTVKIRTWGNAWNYLRKILPSVNRFLGAGV</sequence>
<feature type="domain" description="ScoMcrA-like N-terminal head" evidence="1">
    <location>
        <begin position="5"/>
        <end position="82"/>
    </location>
</feature>
<accession>E6N6T0</accession>
<dbReference type="AlphaFoldDB" id="E6N6T0"/>
<proteinExistence type="predicted"/>
<dbReference type="Proteomes" id="UP000008120">
    <property type="component" value="Chromosome"/>
</dbReference>
<protein>
    <recommendedName>
        <fullName evidence="1">ScoMcrA-like N-terminal head domain-containing protein</fullName>
    </recommendedName>
</protein>
<reference evidence="2 4" key="2">
    <citation type="journal article" date="2011" name="Nucleic Acids Res.">
        <title>Insights into the evolution of Archaea and eukaryotic protein modifier systems revealed by the genome of a novel archaeal group.</title>
        <authorList>
            <person name="Nunoura T."/>
            <person name="Takaki Y."/>
            <person name="Kakuta J."/>
            <person name="Nishi S."/>
            <person name="Sugahara J."/>
            <person name="Kazama H."/>
            <person name="Chee G."/>
            <person name="Hattori M."/>
            <person name="Kanai A."/>
            <person name="Atomi H."/>
            <person name="Takai K."/>
            <person name="Takami H."/>
        </authorList>
    </citation>
    <scope>NUCLEOTIDE SEQUENCE [LARGE SCALE GENOMIC DNA]</scope>
</reference>
<evidence type="ECO:0000313" key="3">
    <source>
        <dbReference type="EMBL" id="BAJ50785.1"/>
    </source>
</evidence>
<dbReference type="EMBL" id="AP011851">
    <property type="protein sequence ID" value="BAJ47999.1"/>
    <property type="molecule type" value="Genomic_DNA"/>
</dbReference>
<dbReference type="KEGG" id="csu:CSUB_C0930"/>
<evidence type="ECO:0000313" key="2">
    <source>
        <dbReference type="EMBL" id="BAJ47999.1"/>
    </source>
</evidence>